<dbReference type="RefSeq" id="WP_249060496.1">
    <property type="nucleotide sequence ID" value="NZ_JALZWP010000020.1"/>
</dbReference>
<name>A0ABT0M558_9RHOB</name>
<dbReference type="Pfam" id="PF00392">
    <property type="entry name" value="GntR"/>
    <property type="match status" value="1"/>
</dbReference>
<dbReference type="InterPro" id="IPR036388">
    <property type="entry name" value="WH-like_DNA-bd_sf"/>
</dbReference>
<dbReference type="PANTHER" id="PTHR43537">
    <property type="entry name" value="TRANSCRIPTIONAL REGULATOR, GNTR FAMILY"/>
    <property type="match status" value="1"/>
</dbReference>
<dbReference type="InterPro" id="IPR000524">
    <property type="entry name" value="Tscrpt_reg_HTH_GntR"/>
</dbReference>
<evidence type="ECO:0000256" key="2">
    <source>
        <dbReference type="ARBA" id="ARBA00023125"/>
    </source>
</evidence>
<sequence length="229" mass="26079">MTNSDDVGLERSSAQFSLSVLLQRKLEKLILDGELKPGDKLNELELSKRFGTSRGPIREAMQNLCARGLAEAVRNRGVFVRTITPVEAFELYDVRAALFGLAGRLLTDRIDDAILKKLYDYVEDMDRLAQAQQYSDYYRTNLEFHDYLVRSAGNKMLVREYHSFVDRLHLCRMRGLVNSGALTISNREHAEMIDAAASGNNQRAQETFFRHVARAKLRFRSSLEEAGLT</sequence>
<dbReference type="Gene3D" id="1.20.120.530">
    <property type="entry name" value="GntR ligand-binding domain-like"/>
    <property type="match status" value="1"/>
</dbReference>
<dbReference type="PROSITE" id="PS50949">
    <property type="entry name" value="HTH_GNTR"/>
    <property type="match status" value="1"/>
</dbReference>
<dbReference type="Pfam" id="PF07729">
    <property type="entry name" value="FCD"/>
    <property type="match status" value="1"/>
</dbReference>
<dbReference type="InterPro" id="IPR008920">
    <property type="entry name" value="TF_FadR/GntR_C"/>
</dbReference>
<dbReference type="SUPFAM" id="SSF46785">
    <property type="entry name" value="Winged helix' DNA-binding domain"/>
    <property type="match status" value="1"/>
</dbReference>
<gene>
    <name evidence="5" type="ORF">M3N55_14745</name>
</gene>
<dbReference type="SMART" id="SM00895">
    <property type="entry name" value="FCD"/>
    <property type="match status" value="1"/>
</dbReference>
<dbReference type="SUPFAM" id="SSF48008">
    <property type="entry name" value="GntR ligand-binding domain-like"/>
    <property type="match status" value="1"/>
</dbReference>
<dbReference type="PANTHER" id="PTHR43537:SF24">
    <property type="entry name" value="GLUCONATE OPERON TRANSCRIPTIONAL REPRESSOR"/>
    <property type="match status" value="1"/>
</dbReference>
<proteinExistence type="predicted"/>
<feature type="domain" description="HTH gntR-type" evidence="4">
    <location>
        <begin position="16"/>
        <end position="83"/>
    </location>
</feature>
<protein>
    <submittedName>
        <fullName evidence="5">FCD domain-containing protein</fullName>
    </submittedName>
</protein>
<keyword evidence="2" id="KW-0238">DNA-binding</keyword>
<dbReference type="Proteomes" id="UP001202550">
    <property type="component" value="Unassembled WGS sequence"/>
</dbReference>
<keyword evidence="6" id="KW-1185">Reference proteome</keyword>
<dbReference type="Gene3D" id="1.10.10.10">
    <property type="entry name" value="Winged helix-like DNA-binding domain superfamily/Winged helix DNA-binding domain"/>
    <property type="match status" value="1"/>
</dbReference>
<organism evidence="5 6">
    <name type="scientific">Roseinatronobacter domitianus</name>
    <dbReference type="NCBI Taxonomy" id="2940293"/>
    <lineage>
        <taxon>Bacteria</taxon>
        <taxon>Pseudomonadati</taxon>
        <taxon>Pseudomonadota</taxon>
        <taxon>Alphaproteobacteria</taxon>
        <taxon>Rhodobacterales</taxon>
        <taxon>Paracoccaceae</taxon>
        <taxon>Roseinatronobacter</taxon>
    </lineage>
</organism>
<keyword evidence="1" id="KW-0805">Transcription regulation</keyword>
<evidence type="ECO:0000313" key="5">
    <source>
        <dbReference type="EMBL" id="MCL1629991.1"/>
    </source>
</evidence>
<evidence type="ECO:0000313" key="6">
    <source>
        <dbReference type="Proteomes" id="UP001202550"/>
    </source>
</evidence>
<dbReference type="CDD" id="cd07377">
    <property type="entry name" value="WHTH_GntR"/>
    <property type="match status" value="1"/>
</dbReference>
<evidence type="ECO:0000256" key="3">
    <source>
        <dbReference type="ARBA" id="ARBA00023163"/>
    </source>
</evidence>
<dbReference type="InterPro" id="IPR011711">
    <property type="entry name" value="GntR_C"/>
</dbReference>
<reference evidence="5 6" key="1">
    <citation type="submission" date="2022-05" db="EMBL/GenBank/DDBJ databases">
        <title>Seasonal and diel survey of microbial diversity of the Tyrrhenian coast.</title>
        <authorList>
            <person name="Gattoni G."/>
            <person name="Corral P."/>
        </authorList>
    </citation>
    <scope>NUCLEOTIDE SEQUENCE [LARGE SCALE GENOMIC DNA]</scope>
    <source>
        <strain evidence="5 6">V10</strain>
    </source>
</reference>
<keyword evidence="3" id="KW-0804">Transcription</keyword>
<evidence type="ECO:0000259" key="4">
    <source>
        <dbReference type="PROSITE" id="PS50949"/>
    </source>
</evidence>
<evidence type="ECO:0000256" key="1">
    <source>
        <dbReference type="ARBA" id="ARBA00023015"/>
    </source>
</evidence>
<dbReference type="EMBL" id="JALZWP010000020">
    <property type="protein sequence ID" value="MCL1629991.1"/>
    <property type="molecule type" value="Genomic_DNA"/>
</dbReference>
<dbReference type="InterPro" id="IPR036390">
    <property type="entry name" value="WH_DNA-bd_sf"/>
</dbReference>
<comment type="caution">
    <text evidence="5">The sequence shown here is derived from an EMBL/GenBank/DDBJ whole genome shotgun (WGS) entry which is preliminary data.</text>
</comment>
<accession>A0ABT0M558</accession>
<dbReference type="SMART" id="SM00345">
    <property type="entry name" value="HTH_GNTR"/>
    <property type="match status" value="1"/>
</dbReference>